<evidence type="ECO:0000313" key="1">
    <source>
        <dbReference type="EMBL" id="AEQ22094.1"/>
    </source>
</evidence>
<evidence type="ECO:0000313" key="2">
    <source>
        <dbReference type="Proteomes" id="UP000007093"/>
    </source>
</evidence>
<proteinExistence type="predicted"/>
<dbReference type="EMBL" id="CP003058">
    <property type="protein sequence ID" value="AEQ22094.1"/>
    <property type="molecule type" value="Genomic_DNA"/>
</dbReference>
<reference evidence="1 2" key="1">
    <citation type="journal article" date="2011" name="J. Bacteriol.">
        <title>Complete genome sequence of Acidaminococcus intestini RYC-MR95, a Gram-negative bacterium from the phylum Firmicutes.</title>
        <authorList>
            <person name="D'Auria G."/>
            <person name="Galan J.C."/>
            <person name="Rodriguez-Alcayna M."/>
            <person name="Moya A."/>
            <person name="Baquero F."/>
            <person name="Latorre A."/>
        </authorList>
    </citation>
    <scope>NUCLEOTIDE SEQUENCE [LARGE SCALE GENOMIC DNA]</scope>
    <source>
        <strain evidence="1 2">RyC-MR95</strain>
    </source>
</reference>
<sequence length="92" mass="10468">MGLFVREKLIYKERGKKEEWKRAQALLKEAGLKLSVTELPGEAPICGCGAKLDIRDFGPQGKIDRNFYYIDVPEKDYEKARTLLMEAGFSAQ</sequence>
<dbReference type="Proteomes" id="UP000007093">
    <property type="component" value="Chromosome"/>
</dbReference>
<evidence type="ECO:0008006" key="3">
    <source>
        <dbReference type="Google" id="ProtNLM"/>
    </source>
</evidence>
<dbReference type="InParanoid" id="G4Q5J1"/>
<dbReference type="RefSeq" id="WP_009014801.1">
    <property type="nucleotide sequence ID" value="NC_016077.1"/>
</dbReference>
<keyword evidence="2" id="KW-1185">Reference proteome</keyword>
<organism evidence="1 2">
    <name type="scientific">Acidaminococcus intestini (strain RyC-MR95)</name>
    <dbReference type="NCBI Taxonomy" id="568816"/>
    <lineage>
        <taxon>Bacteria</taxon>
        <taxon>Bacillati</taxon>
        <taxon>Bacillota</taxon>
        <taxon>Negativicutes</taxon>
        <taxon>Acidaminococcales</taxon>
        <taxon>Acidaminococcaceae</taxon>
        <taxon>Acidaminococcus</taxon>
    </lineage>
</organism>
<dbReference type="PATRIC" id="fig|568816.4.peg.836"/>
<dbReference type="eggNOG" id="ENOG502ZK62">
    <property type="taxonomic scope" value="Bacteria"/>
</dbReference>
<dbReference type="HOGENOM" id="CLU_2343983_0_0_9"/>
<accession>G4Q5J1</accession>
<dbReference type="STRING" id="568816.Acin_0865"/>
<dbReference type="KEGG" id="ain:Acin_0865"/>
<dbReference type="AlphaFoldDB" id="G4Q5J1"/>
<dbReference type="GeneID" id="92878890"/>
<name>G4Q5J1_ACIIR</name>
<gene>
    <name evidence="1" type="ordered locus">Acin_0865</name>
</gene>
<protein>
    <recommendedName>
        <fullName evidence="3">DUF2007 domain-containing protein</fullName>
    </recommendedName>
</protein>